<accession>A0A0F9IK89</accession>
<evidence type="ECO:0008006" key="3">
    <source>
        <dbReference type="Google" id="ProtNLM"/>
    </source>
</evidence>
<comment type="caution">
    <text evidence="2">The sequence shown here is derived from an EMBL/GenBank/DDBJ whole genome shotgun (WGS) entry which is preliminary data.</text>
</comment>
<protein>
    <recommendedName>
        <fullName evidence="3">DUF2130 domain-containing protein</fullName>
    </recommendedName>
</protein>
<evidence type="ECO:0000313" key="2">
    <source>
        <dbReference type="EMBL" id="KKM20184.1"/>
    </source>
</evidence>
<gene>
    <name evidence="2" type="ORF">LCGC14_1647960</name>
</gene>
<keyword evidence="1" id="KW-0175">Coiled coil</keyword>
<organism evidence="2">
    <name type="scientific">marine sediment metagenome</name>
    <dbReference type="NCBI Taxonomy" id="412755"/>
    <lineage>
        <taxon>unclassified sequences</taxon>
        <taxon>metagenomes</taxon>
        <taxon>ecological metagenomes</taxon>
    </lineage>
</organism>
<dbReference type="AlphaFoldDB" id="A0A0F9IK89"/>
<proteinExistence type="predicted"/>
<reference evidence="2" key="1">
    <citation type="journal article" date="2015" name="Nature">
        <title>Complex archaea that bridge the gap between prokaryotes and eukaryotes.</title>
        <authorList>
            <person name="Spang A."/>
            <person name="Saw J.H."/>
            <person name="Jorgensen S.L."/>
            <person name="Zaremba-Niedzwiedzka K."/>
            <person name="Martijn J."/>
            <person name="Lind A.E."/>
            <person name="van Eijk R."/>
            <person name="Schleper C."/>
            <person name="Guy L."/>
            <person name="Ettema T.J."/>
        </authorList>
    </citation>
    <scope>NUCLEOTIDE SEQUENCE</scope>
</reference>
<evidence type="ECO:0000256" key="1">
    <source>
        <dbReference type="SAM" id="Coils"/>
    </source>
</evidence>
<dbReference type="EMBL" id="LAZR01013820">
    <property type="protein sequence ID" value="KKM20184.1"/>
    <property type="molecule type" value="Genomic_DNA"/>
</dbReference>
<feature type="coiled-coil region" evidence="1">
    <location>
        <begin position="30"/>
        <end position="94"/>
    </location>
</feature>
<sequence length="94" mass="10743">MSDPTIVCPKCKNEIKLTESLAGPLLIKAKDDFEKQLETARVEMKHEESRKAEKRAAEKMKFADHALDVQAREIDTMKQEMRAQEEKLGEAQKA</sequence>
<name>A0A0F9IK89_9ZZZZ</name>
<feature type="non-terminal residue" evidence="2">
    <location>
        <position position="94"/>
    </location>
</feature>